<protein>
    <submittedName>
        <fullName evidence="8">Arf-GAP with coiled-coil, ANK repeat and PH domain-containing 2</fullName>
    </submittedName>
</protein>
<evidence type="ECO:0000256" key="2">
    <source>
        <dbReference type="ARBA" id="ARBA00022723"/>
    </source>
</evidence>
<dbReference type="OrthoDB" id="10070851at2759"/>
<evidence type="ECO:0000313" key="9">
    <source>
        <dbReference type="Proteomes" id="UP001152795"/>
    </source>
</evidence>
<evidence type="ECO:0000256" key="1">
    <source>
        <dbReference type="ARBA" id="ARBA00022468"/>
    </source>
</evidence>
<dbReference type="GO" id="GO:0005737">
    <property type="term" value="C:cytoplasm"/>
    <property type="evidence" value="ECO:0007669"/>
    <property type="project" value="InterPro"/>
</dbReference>
<dbReference type="PANTHER" id="PTHR23180:SF399">
    <property type="entry name" value="BLOWN FUSE, ISOFORM A-RELATED"/>
    <property type="match status" value="1"/>
</dbReference>
<evidence type="ECO:0000313" key="8">
    <source>
        <dbReference type="EMBL" id="CAB3999085.1"/>
    </source>
</evidence>
<evidence type="ECO:0000256" key="4">
    <source>
        <dbReference type="ARBA" id="ARBA00022771"/>
    </source>
</evidence>
<keyword evidence="9" id="KW-1185">Reference proteome</keyword>
<dbReference type="SMART" id="SM00233">
    <property type="entry name" value="PH"/>
    <property type="match status" value="1"/>
</dbReference>
<dbReference type="Proteomes" id="UP001152795">
    <property type="component" value="Unassembled WGS sequence"/>
</dbReference>
<feature type="region of interest" description="Disordered" evidence="7">
    <location>
        <begin position="544"/>
        <end position="653"/>
    </location>
</feature>
<dbReference type="InterPro" id="IPR018247">
    <property type="entry name" value="EF_Hand_1_Ca_BS"/>
</dbReference>
<dbReference type="InterPro" id="IPR002110">
    <property type="entry name" value="Ankyrin_rpt"/>
</dbReference>
<feature type="compositionally biased region" description="Basic and acidic residues" evidence="7">
    <location>
        <begin position="572"/>
        <end position="592"/>
    </location>
</feature>
<dbReference type="CDD" id="cd13250">
    <property type="entry name" value="PH_ACAP"/>
    <property type="match status" value="1"/>
</dbReference>
<dbReference type="SMART" id="SM00248">
    <property type="entry name" value="ANK"/>
    <property type="match status" value="4"/>
</dbReference>
<dbReference type="AlphaFoldDB" id="A0A6S7H0D5"/>
<dbReference type="FunFam" id="1.10.220.150:FF:000009">
    <property type="entry name" value="stromal membrane-associated protein 1 isoform X1"/>
    <property type="match status" value="1"/>
</dbReference>
<dbReference type="Gene3D" id="1.20.1270.60">
    <property type="entry name" value="Arfaptin homology (AH) domain/BAR domain"/>
    <property type="match status" value="1"/>
</dbReference>
<dbReference type="PROSITE" id="PS50115">
    <property type="entry name" value="ARFGAP"/>
    <property type="match status" value="1"/>
</dbReference>
<dbReference type="InterPro" id="IPR038508">
    <property type="entry name" value="ArfGAP_dom_sf"/>
</dbReference>
<dbReference type="PANTHER" id="PTHR23180">
    <property type="entry name" value="CENTAURIN/ARF"/>
    <property type="match status" value="1"/>
</dbReference>
<gene>
    <name evidence="8" type="ORF">PACLA_8A033351</name>
</gene>
<sequence length="913" mass="103543">MLQKLEFSECLKDSPFFRFQIEQNEQDILKLESELEKLIKTCNTVVEVGKSYGNAVSGLIKGIDSLCMYFNGDGVVTESLGKFGNVLEEALSYFMILMDQTQCSIANALQKFLKEEIKKVKETKKIFDKMGYDLSNALVRNSQLPKSSKTTETEEVKNIVTATKVGFDHLSLDYTFQINVLQSRKRFEILDVMLAYMHAQYTFFHQGFNLLKEIEPQMRSLGKQLEDLSVSFVAEKKEMEGRHQLVQGREDSLFATINPVPSSNEVVLEGYLFKRSKNAFKTWQRRYFTMQNNKLFYQHKFKDGKTVLAEDLRLCKIREAEDIDRRFCFELIFPTKLVILQADSKNLQDTWENAMKVSIDHAFGLPYLDINDEEESQISNSTFMSIPVTKSRSLESLDKLAMLNAEKEIKDISGNDQCAECGKQDPKWASINLGLVLCIECSGIHRSLGVHVSKVRSLHLDDWEPESIKVMKELGNQAVNRILESRTDAAVHKPSHDSKREIKEEWIKGKYVEKIYFCGRKCIEKIIPLDENILRALNKVPGHHVRDVKRPTKKKLGRRRPNLTSSIFKRFSKSEKKNCEALKEKPREEKAARNSATTSPELSPEIKRSVPPLVLMSPTKSRSPQESSDESGVPSKEDESEVGTAPCPPSPRKINENILKAQLVAIDRNSIGSCYDNVLHREDADSDGSVEETDLVDDCHDSDVEQSEVTVKEIKVIEGLAEEESVECRAREKLKNIPANLLLYKATDWKNLPLMLLALTAGAKINWQNDEDELKTSLHQSVEAGFLAGTEFLLQNGAKINLRDSRGRAALHHAALLGQTGEACLLLKKGANQHAVDENGQDPLMIALSQMHADIVTLLRLSRLNDEMKESSDNTEKLGDNTFTDVVRDFSNIASLNPERLQRKYDPDRHTNV</sequence>
<dbReference type="PROSITE" id="PS50297">
    <property type="entry name" value="ANK_REP_REGION"/>
    <property type="match status" value="2"/>
</dbReference>
<dbReference type="EMBL" id="CACRXK020003512">
    <property type="protein sequence ID" value="CAB3999085.1"/>
    <property type="molecule type" value="Genomic_DNA"/>
</dbReference>
<dbReference type="SUPFAM" id="SSF48403">
    <property type="entry name" value="Ankyrin repeat"/>
    <property type="match status" value="1"/>
</dbReference>
<keyword evidence="3" id="KW-0677">Repeat</keyword>
<feature type="compositionally biased region" description="Basic residues" evidence="7">
    <location>
        <begin position="551"/>
        <end position="561"/>
    </location>
</feature>
<dbReference type="InterPro" id="IPR001849">
    <property type="entry name" value="PH_domain"/>
</dbReference>
<dbReference type="SUPFAM" id="SSF103657">
    <property type="entry name" value="BAR/IMD domain-like"/>
    <property type="match status" value="1"/>
</dbReference>
<dbReference type="FunFam" id="1.20.1270.60:FF:000025">
    <property type="entry name" value="arf-GAP with coiled-coil, ANK repeat and PH domain-containing protein 2"/>
    <property type="match status" value="1"/>
</dbReference>
<dbReference type="Pfam" id="PF12796">
    <property type="entry name" value="Ank_2"/>
    <property type="match status" value="1"/>
</dbReference>
<dbReference type="PRINTS" id="PR00405">
    <property type="entry name" value="REVINTRACTNG"/>
</dbReference>
<dbReference type="GO" id="GO:0005096">
    <property type="term" value="F:GTPase activator activity"/>
    <property type="evidence" value="ECO:0007669"/>
    <property type="project" value="UniProtKB-KW"/>
</dbReference>
<dbReference type="InterPro" id="IPR011993">
    <property type="entry name" value="PH-like_dom_sf"/>
</dbReference>
<evidence type="ECO:0000256" key="5">
    <source>
        <dbReference type="ARBA" id="ARBA00022833"/>
    </source>
</evidence>
<dbReference type="PROSITE" id="PS50003">
    <property type="entry name" value="PH_DOMAIN"/>
    <property type="match status" value="1"/>
</dbReference>
<evidence type="ECO:0000256" key="7">
    <source>
        <dbReference type="SAM" id="MobiDB-lite"/>
    </source>
</evidence>
<accession>A0A6S7H0D5</accession>
<keyword evidence="5" id="KW-0862">Zinc</keyword>
<keyword evidence="1" id="KW-0343">GTPase activation</keyword>
<evidence type="ECO:0000256" key="3">
    <source>
        <dbReference type="ARBA" id="ARBA00022737"/>
    </source>
</evidence>
<dbReference type="Gene3D" id="1.25.40.20">
    <property type="entry name" value="Ankyrin repeat-containing domain"/>
    <property type="match status" value="1"/>
</dbReference>
<dbReference type="PROSITE" id="PS50088">
    <property type="entry name" value="ANK_REPEAT"/>
    <property type="match status" value="2"/>
</dbReference>
<dbReference type="SUPFAM" id="SSF50729">
    <property type="entry name" value="PH domain-like"/>
    <property type="match status" value="1"/>
</dbReference>
<dbReference type="InterPro" id="IPR001164">
    <property type="entry name" value="ArfGAP_dom"/>
</dbReference>
<dbReference type="Pfam" id="PF16746">
    <property type="entry name" value="BAR_3"/>
    <property type="match status" value="1"/>
</dbReference>
<dbReference type="FunFam" id="2.30.29.30:FF:000384">
    <property type="entry name" value="Uncharacterized protein, isoform A"/>
    <property type="match status" value="1"/>
</dbReference>
<keyword evidence="2" id="KW-0479">Metal-binding</keyword>
<evidence type="ECO:0000256" key="6">
    <source>
        <dbReference type="ARBA" id="ARBA00023043"/>
    </source>
</evidence>
<name>A0A6S7H0D5_PARCT</name>
<keyword evidence="6" id="KW-0040">ANK repeat</keyword>
<dbReference type="InterPro" id="IPR045258">
    <property type="entry name" value="ACAP1/2/3-like"/>
</dbReference>
<dbReference type="Pfam" id="PF01412">
    <property type="entry name" value="ArfGap"/>
    <property type="match status" value="1"/>
</dbReference>
<dbReference type="InterPro" id="IPR027267">
    <property type="entry name" value="AH/BAR_dom_sf"/>
</dbReference>
<dbReference type="InterPro" id="IPR036770">
    <property type="entry name" value="Ankyrin_rpt-contain_sf"/>
</dbReference>
<dbReference type="InterPro" id="IPR037278">
    <property type="entry name" value="ARFGAP/RecO"/>
</dbReference>
<proteinExistence type="predicted"/>
<organism evidence="8 9">
    <name type="scientific">Paramuricea clavata</name>
    <name type="common">Red gorgonian</name>
    <name type="synonym">Violescent sea-whip</name>
    <dbReference type="NCBI Taxonomy" id="317549"/>
    <lineage>
        <taxon>Eukaryota</taxon>
        <taxon>Metazoa</taxon>
        <taxon>Cnidaria</taxon>
        <taxon>Anthozoa</taxon>
        <taxon>Octocorallia</taxon>
        <taxon>Malacalcyonacea</taxon>
        <taxon>Plexauridae</taxon>
        <taxon>Paramuricea</taxon>
    </lineage>
</organism>
<dbReference type="CDD" id="cd07603">
    <property type="entry name" value="BAR_ACAPs"/>
    <property type="match status" value="1"/>
</dbReference>
<dbReference type="InterPro" id="IPR004148">
    <property type="entry name" value="BAR_dom"/>
</dbReference>
<dbReference type="SUPFAM" id="SSF57863">
    <property type="entry name" value="ArfGap/RecO-like zinc finger"/>
    <property type="match status" value="1"/>
</dbReference>
<dbReference type="GO" id="GO:0008270">
    <property type="term" value="F:zinc ion binding"/>
    <property type="evidence" value="ECO:0007669"/>
    <property type="project" value="UniProtKB-KW"/>
</dbReference>
<dbReference type="Pfam" id="PF00169">
    <property type="entry name" value="PH"/>
    <property type="match status" value="1"/>
</dbReference>
<reference evidence="8" key="1">
    <citation type="submission" date="2020-04" db="EMBL/GenBank/DDBJ databases">
        <authorList>
            <person name="Alioto T."/>
            <person name="Alioto T."/>
            <person name="Gomez Garrido J."/>
        </authorList>
    </citation>
    <scope>NUCLEOTIDE SEQUENCE</scope>
    <source>
        <strain evidence="8">A484AB</strain>
    </source>
</reference>
<dbReference type="Gene3D" id="2.30.29.30">
    <property type="entry name" value="Pleckstrin-homology domain (PH domain)/Phosphotyrosine-binding domain (PTB)"/>
    <property type="match status" value="1"/>
</dbReference>
<dbReference type="SMART" id="SM00105">
    <property type="entry name" value="ArfGap"/>
    <property type="match status" value="1"/>
</dbReference>
<dbReference type="PROSITE" id="PS00018">
    <property type="entry name" value="EF_HAND_1"/>
    <property type="match status" value="1"/>
</dbReference>
<dbReference type="Gene3D" id="1.10.220.150">
    <property type="entry name" value="Arf GTPase activating protein"/>
    <property type="match status" value="1"/>
</dbReference>
<keyword evidence="4" id="KW-0863">Zinc-finger</keyword>
<comment type="caution">
    <text evidence="8">The sequence shown here is derived from an EMBL/GenBank/DDBJ whole genome shotgun (WGS) entry which is preliminary data.</text>
</comment>